<dbReference type="InterPro" id="IPR020843">
    <property type="entry name" value="ER"/>
</dbReference>
<dbReference type="InParanoid" id="A0A0C3HP83"/>
<sequence length="350" mass="37296">MASIRAVINQEKGNAIVADVGIPKLRDDYFIIKVKAVALNPTDWKHIEFLAVKGNRIGCDYAGVVEEVGSKVTKPFKKGDRVAGFVHGGNAVHPEDGAFAEYITAKGDIQMKIPDNLSFEEASTLGVGISTVGQVLYQSLGFPLPGEPPVDKTPLLIYGGSTATGSLAIQYAKLSGVTVITTCSPRSFDYVKSLGADAIFDYNSPTVIADIKTFAHDNLAHVVDCISQDDSIKISAGAMRPAGGIFSALLRIKPELVTSINPNVKVNCTLAYSIFGESYKMGPTDVPAVPEDFECGKKFWELSTDLLESGKIKVHRPAVNKYGAGLDGVLKGLAALKEGQVSGEKLVFTL</sequence>
<dbReference type="SUPFAM" id="SSF51735">
    <property type="entry name" value="NAD(P)-binding Rossmann-fold domains"/>
    <property type="match status" value="1"/>
</dbReference>
<evidence type="ECO:0000313" key="5">
    <source>
        <dbReference type="Proteomes" id="UP000054321"/>
    </source>
</evidence>
<dbReference type="InterPro" id="IPR011032">
    <property type="entry name" value="GroES-like_sf"/>
</dbReference>
<dbReference type="Gene3D" id="3.90.180.10">
    <property type="entry name" value="Medium-chain alcohol dehydrogenases, catalytic domain"/>
    <property type="match status" value="1"/>
</dbReference>
<dbReference type="GO" id="GO:0016651">
    <property type="term" value="F:oxidoreductase activity, acting on NAD(P)H"/>
    <property type="evidence" value="ECO:0007669"/>
    <property type="project" value="InterPro"/>
</dbReference>
<proteinExistence type="inferred from homology"/>
<accession>A0A0C3HP83</accession>
<feature type="domain" description="Enoyl reductase (ER)" evidence="3">
    <location>
        <begin position="13"/>
        <end position="348"/>
    </location>
</feature>
<comment type="similarity">
    <text evidence="1">Belongs to the zinc-containing alcohol dehydrogenase family.</text>
</comment>
<dbReference type="InterPro" id="IPR013154">
    <property type="entry name" value="ADH-like_N"/>
</dbReference>
<name>A0A0C3HP83_OIDMZ</name>
<dbReference type="AlphaFoldDB" id="A0A0C3HP83"/>
<evidence type="ECO:0000256" key="1">
    <source>
        <dbReference type="ARBA" id="ARBA00008072"/>
    </source>
</evidence>
<dbReference type="CDD" id="cd08249">
    <property type="entry name" value="enoyl_reductase_like"/>
    <property type="match status" value="1"/>
</dbReference>
<dbReference type="PANTHER" id="PTHR45348:SF2">
    <property type="entry name" value="ZINC-TYPE ALCOHOL DEHYDROGENASE-LIKE PROTEIN C2E1P3.01"/>
    <property type="match status" value="1"/>
</dbReference>
<organism evidence="4 5">
    <name type="scientific">Oidiodendron maius (strain Zn)</name>
    <dbReference type="NCBI Taxonomy" id="913774"/>
    <lineage>
        <taxon>Eukaryota</taxon>
        <taxon>Fungi</taxon>
        <taxon>Dikarya</taxon>
        <taxon>Ascomycota</taxon>
        <taxon>Pezizomycotina</taxon>
        <taxon>Leotiomycetes</taxon>
        <taxon>Leotiomycetes incertae sedis</taxon>
        <taxon>Myxotrichaceae</taxon>
        <taxon>Oidiodendron</taxon>
    </lineage>
</organism>
<dbReference type="SUPFAM" id="SSF50129">
    <property type="entry name" value="GroES-like"/>
    <property type="match status" value="1"/>
</dbReference>
<dbReference type="FunCoup" id="A0A0C3HP83">
    <property type="interactions" value="279"/>
</dbReference>
<reference evidence="5" key="2">
    <citation type="submission" date="2015-01" db="EMBL/GenBank/DDBJ databases">
        <title>Evolutionary Origins and Diversification of the Mycorrhizal Mutualists.</title>
        <authorList>
            <consortium name="DOE Joint Genome Institute"/>
            <consortium name="Mycorrhizal Genomics Consortium"/>
            <person name="Kohler A."/>
            <person name="Kuo A."/>
            <person name="Nagy L.G."/>
            <person name="Floudas D."/>
            <person name="Copeland A."/>
            <person name="Barry K.W."/>
            <person name="Cichocki N."/>
            <person name="Veneault-Fourrey C."/>
            <person name="LaButti K."/>
            <person name="Lindquist E.A."/>
            <person name="Lipzen A."/>
            <person name="Lundell T."/>
            <person name="Morin E."/>
            <person name="Murat C."/>
            <person name="Riley R."/>
            <person name="Ohm R."/>
            <person name="Sun H."/>
            <person name="Tunlid A."/>
            <person name="Henrissat B."/>
            <person name="Grigoriev I.V."/>
            <person name="Hibbett D.S."/>
            <person name="Martin F."/>
        </authorList>
    </citation>
    <scope>NUCLEOTIDE SEQUENCE [LARGE SCALE GENOMIC DNA]</scope>
    <source>
        <strain evidence="5">Zn</strain>
    </source>
</reference>
<dbReference type="Pfam" id="PF08240">
    <property type="entry name" value="ADH_N"/>
    <property type="match status" value="1"/>
</dbReference>
<dbReference type="InterPro" id="IPR047122">
    <property type="entry name" value="Trans-enoyl_RdTase-like"/>
</dbReference>
<dbReference type="Proteomes" id="UP000054321">
    <property type="component" value="Unassembled WGS sequence"/>
</dbReference>
<dbReference type="OrthoDB" id="48317at2759"/>
<evidence type="ECO:0000313" key="4">
    <source>
        <dbReference type="EMBL" id="KIN04087.1"/>
    </source>
</evidence>
<gene>
    <name evidence="4" type="ORF">OIDMADRAFT_118454</name>
</gene>
<protein>
    <recommendedName>
        <fullName evidence="3">Enoyl reductase (ER) domain-containing protein</fullName>
    </recommendedName>
</protein>
<dbReference type="InterPro" id="IPR036291">
    <property type="entry name" value="NAD(P)-bd_dom_sf"/>
</dbReference>
<dbReference type="InterPro" id="IPR013149">
    <property type="entry name" value="ADH-like_C"/>
</dbReference>
<dbReference type="STRING" id="913774.A0A0C3HP83"/>
<keyword evidence="2" id="KW-0560">Oxidoreductase</keyword>
<reference evidence="4 5" key="1">
    <citation type="submission" date="2014-04" db="EMBL/GenBank/DDBJ databases">
        <authorList>
            <consortium name="DOE Joint Genome Institute"/>
            <person name="Kuo A."/>
            <person name="Martino E."/>
            <person name="Perotto S."/>
            <person name="Kohler A."/>
            <person name="Nagy L.G."/>
            <person name="Floudas D."/>
            <person name="Copeland A."/>
            <person name="Barry K.W."/>
            <person name="Cichocki N."/>
            <person name="Veneault-Fourrey C."/>
            <person name="LaButti K."/>
            <person name="Lindquist E.A."/>
            <person name="Lipzen A."/>
            <person name="Lundell T."/>
            <person name="Morin E."/>
            <person name="Murat C."/>
            <person name="Sun H."/>
            <person name="Tunlid A."/>
            <person name="Henrissat B."/>
            <person name="Grigoriev I.V."/>
            <person name="Hibbett D.S."/>
            <person name="Martin F."/>
            <person name="Nordberg H.P."/>
            <person name="Cantor M.N."/>
            <person name="Hua S.X."/>
        </authorList>
    </citation>
    <scope>NUCLEOTIDE SEQUENCE [LARGE SCALE GENOMIC DNA]</scope>
    <source>
        <strain evidence="4 5">Zn</strain>
    </source>
</reference>
<evidence type="ECO:0000259" key="3">
    <source>
        <dbReference type="SMART" id="SM00829"/>
    </source>
</evidence>
<dbReference type="HOGENOM" id="CLU_026673_16_1_1"/>
<dbReference type="PANTHER" id="PTHR45348">
    <property type="entry name" value="HYPOTHETICAL OXIDOREDUCTASE (EUROFUNG)"/>
    <property type="match status" value="1"/>
</dbReference>
<keyword evidence="5" id="KW-1185">Reference proteome</keyword>
<dbReference type="Gene3D" id="3.40.50.720">
    <property type="entry name" value="NAD(P)-binding Rossmann-like Domain"/>
    <property type="match status" value="1"/>
</dbReference>
<dbReference type="EMBL" id="KN832873">
    <property type="protein sequence ID" value="KIN04087.1"/>
    <property type="molecule type" value="Genomic_DNA"/>
</dbReference>
<dbReference type="Pfam" id="PF00107">
    <property type="entry name" value="ADH_zinc_N"/>
    <property type="match status" value="1"/>
</dbReference>
<evidence type="ECO:0000256" key="2">
    <source>
        <dbReference type="ARBA" id="ARBA00023002"/>
    </source>
</evidence>
<dbReference type="SMART" id="SM00829">
    <property type="entry name" value="PKS_ER"/>
    <property type="match status" value="1"/>
</dbReference>